<dbReference type="GO" id="GO:0043200">
    <property type="term" value="P:response to amino acid"/>
    <property type="evidence" value="ECO:0007669"/>
    <property type="project" value="TreeGrafter"/>
</dbReference>
<dbReference type="PRINTS" id="PR00033">
    <property type="entry name" value="HTHASNC"/>
</dbReference>
<reference evidence="5 6" key="1">
    <citation type="journal article" date="2012" name="J. Bacteriol.">
        <title>Genome Sequence of Gallaecimonas xiamenensis Type Strain 3-C-1.</title>
        <authorList>
            <person name="Lai Q."/>
            <person name="Wang L."/>
            <person name="Wang W."/>
            <person name="Shao Z."/>
        </authorList>
    </citation>
    <scope>NUCLEOTIDE SEQUENCE [LARGE SCALE GENOMIC DNA]</scope>
    <source>
        <strain evidence="5 6">3-C-1</strain>
    </source>
</reference>
<evidence type="ECO:0000313" key="6">
    <source>
        <dbReference type="Proteomes" id="UP000006755"/>
    </source>
</evidence>
<dbReference type="Pfam" id="PF01037">
    <property type="entry name" value="AsnC_trans_reg"/>
    <property type="match status" value="1"/>
</dbReference>
<gene>
    <name evidence="5" type="ORF">B3C1_18642</name>
</gene>
<dbReference type="PATRIC" id="fig|745411.4.peg.3655"/>
<dbReference type="InterPro" id="IPR000485">
    <property type="entry name" value="AsnC-type_HTH_dom"/>
</dbReference>
<accession>K2JA36</accession>
<feature type="domain" description="HTH asnC-type" evidence="4">
    <location>
        <begin position="35"/>
        <end position="88"/>
    </location>
</feature>
<dbReference type="InterPro" id="IPR036388">
    <property type="entry name" value="WH-like_DNA-bd_sf"/>
</dbReference>
<dbReference type="eggNOG" id="COG1522">
    <property type="taxonomic scope" value="Bacteria"/>
</dbReference>
<dbReference type="Proteomes" id="UP000006755">
    <property type="component" value="Unassembled WGS sequence"/>
</dbReference>
<evidence type="ECO:0000259" key="4">
    <source>
        <dbReference type="PROSITE" id="PS50956"/>
    </source>
</evidence>
<protein>
    <submittedName>
        <fullName evidence="5">AsnC family transcriptional regulator</fullName>
    </submittedName>
</protein>
<dbReference type="SMART" id="SM00344">
    <property type="entry name" value="HTH_ASNC"/>
    <property type="match status" value="1"/>
</dbReference>
<dbReference type="SUPFAM" id="SSF46785">
    <property type="entry name" value="Winged helix' DNA-binding domain"/>
    <property type="match status" value="1"/>
</dbReference>
<proteinExistence type="predicted"/>
<dbReference type="InterPro" id="IPR011991">
    <property type="entry name" value="ArsR-like_HTH"/>
</dbReference>
<dbReference type="PROSITE" id="PS00519">
    <property type="entry name" value="HTH_ASNC_1"/>
    <property type="match status" value="1"/>
</dbReference>
<dbReference type="GO" id="GO:0006355">
    <property type="term" value="P:regulation of DNA-templated transcription"/>
    <property type="evidence" value="ECO:0007669"/>
    <property type="project" value="UniProtKB-ARBA"/>
</dbReference>
<organism evidence="5 6">
    <name type="scientific">Gallaecimonas xiamenensis 3-C-1</name>
    <dbReference type="NCBI Taxonomy" id="745411"/>
    <lineage>
        <taxon>Bacteria</taxon>
        <taxon>Pseudomonadati</taxon>
        <taxon>Pseudomonadota</taxon>
        <taxon>Gammaproteobacteria</taxon>
        <taxon>Enterobacterales</taxon>
        <taxon>Gallaecimonadaceae</taxon>
        <taxon>Gallaecimonas</taxon>
    </lineage>
</organism>
<dbReference type="InterPro" id="IPR011008">
    <property type="entry name" value="Dimeric_a/b-barrel"/>
</dbReference>
<dbReference type="GO" id="GO:0043565">
    <property type="term" value="F:sequence-specific DNA binding"/>
    <property type="evidence" value="ECO:0007669"/>
    <property type="project" value="InterPro"/>
</dbReference>
<name>K2JA36_9GAMM</name>
<keyword evidence="2" id="KW-0238">DNA-binding</keyword>
<evidence type="ECO:0000256" key="3">
    <source>
        <dbReference type="ARBA" id="ARBA00023163"/>
    </source>
</evidence>
<evidence type="ECO:0000256" key="1">
    <source>
        <dbReference type="ARBA" id="ARBA00023015"/>
    </source>
</evidence>
<dbReference type="STRING" id="745411.B3C1_18642"/>
<dbReference type="GO" id="GO:0005829">
    <property type="term" value="C:cytosol"/>
    <property type="evidence" value="ECO:0007669"/>
    <property type="project" value="TreeGrafter"/>
</dbReference>
<dbReference type="InterPro" id="IPR019885">
    <property type="entry name" value="Tscrpt_reg_HTH_AsnC-type_CS"/>
</dbReference>
<dbReference type="CDD" id="cd00090">
    <property type="entry name" value="HTH_ARSR"/>
    <property type="match status" value="1"/>
</dbReference>
<sequence>MGQPKPVTMKSDGNGRHFVGIRRHLVSAFRERTFVDKFDRHILALLRSNARLSVAAIAREVNLSRSAVSDRIRQLESHGTILGYHAQLASPQQPVKAFLELFYSESRCEQFAEQMRAFPEIKRCSSISGDTDMLVYIEASSMDRLSEIRTAIEQFPKMQRVKTHMVMKEWDFH</sequence>
<dbReference type="InterPro" id="IPR036390">
    <property type="entry name" value="WH_DNA-bd_sf"/>
</dbReference>
<dbReference type="PANTHER" id="PTHR30154">
    <property type="entry name" value="LEUCINE-RESPONSIVE REGULATORY PROTEIN"/>
    <property type="match status" value="1"/>
</dbReference>
<dbReference type="Gene3D" id="3.30.70.920">
    <property type="match status" value="1"/>
</dbReference>
<dbReference type="Pfam" id="PF13404">
    <property type="entry name" value="HTH_AsnC-type"/>
    <property type="match status" value="1"/>
</dbReference>
<dbReference type="Gene3D" id="1.10.10.10">
    <property type="entry name" value="Winged helix-like DNA-binding domain superfamily/Winged helix DNA-binding domain"/>
    <property type="match status" value="1"/>
</dbReference>
<keyword evidence="6" id="KW-1185">Reference proteome</keyword>
<dbReference type="AlphaFoldDB" id="K2JA36"/>
<comment type="caution">
    <text evidence="5">The sequence shown here is derived from an EMBL/GenBank/DDBJ whole genome shotgun (WGS) entry which is preliminary data.</text>
</comment>
<keyword evidence="1" id="KW-0805">Transcription regulation</keyword>
<dbReference type="EMBL" id="AMRI01000042">
    <property type="protein sequence ID" value="EKE67389.1"/>
    <property type="molecule type" value="Genomic_DNA"/>
</dbReference>
<dbReference type="SUPFAM" id="SSF54909">
    <property type="entry name" value="Dimeric alpha+beta barrel"/>
    <property type="match status" value="1"/>
</dbReference>
<evidence type="ECO:0000256" key="2">
    <source>
        <dbReference type="ARBA" id="ARBA00023125"/>
    </source>
</evidence>
<dbReference type="PROSITE" id="PS50956">
    <property type="entry name" value="HTH_ASNC_2"/>
    <property type="match status" value="1"/>
</dbReference>
<keyword evidence="3" id="KW-0804">Transcription</keyword>
<dbReference type="InterPro" id="IPR019887">
    <property type="entry name" value="Tscrpt_reg_AsnC/Lrp_C"/>
</dbReference>
<dbReference type="PANTHER" id="PTHR30154:SF34">
    <property type="entry name" value="TRANSCRIPTIONAL REGULATOR AZLB"/>
    <property type="match status" value="1"/>
</dbReference>
<evidence type="ECO:0000313" key="5">
    <source>
        <dbReference type="EMBL" id="EKE67389.1"/>
    </source>
</evidence>
<dbReference type="InterPro" id="IPR019888">
    <property type="entry name" value="Tscrpt_reg_AsnC-like"/>
</dbReference>